<protein>
    <submittedName>
        <fullName evidence="1">Uncharacterized protein</fullName>
    </submittedName>
</protein>
<comment type="caution">
    <text evidence="1">The sequence shown here is derived from an EMBL/GenBank/DDBJ whole genome shotgun (WGS) entry which is preliminary data.</text>
</comment>
<accession>A0AAD9PCU2</accession>
<reference evidence="1" key="1">
    <citation type="journal article" date="2023" name="Mol. Biol. Evol.">
        <title>Third-Generation Sequencing Reveals the Adaptive Role of the Epigenome in Three Deep-Sea Polychaetes.</title>
        <authorList>
            <person name="Perez M."/>
            <person name="Aroh O."/>
            <person name="Sun Y."/>
            <person name="Lan Y."/>
            <person name="Juniper S.K."/>
            <person name="Young C.R."/>
            <person name="Angers B."/>
            <person name="Qian P.Y."/>
        </authorList>
    </citation>
    <scope>NUCLEOTIDE SEQUENCE</scope>
    <source>
        <strain evidence="1">R07B-5</strain>
    </source>
</reference>
<name>A0AAD9PCU2_RIDPI</name>
<dbReference type="EMBL" id="JAODUO010000029">
    <property type="protein sequence ID" value="KAK2192479.1"/>
    <property type="molecule type" value="Genomic_DNA"/>
</dbReference>
<keyword evidence="2" id="KW-1185">Reference proteome</keyword>
<proteinExistence type="predicted"/>
<evidence type="ECO:0000313" key="2">
    <source>
        <dbReference type="Proteomes" id="UP001209878"/>
    </source>
</evidence>
<dbReference type="AlphaFoldDB" id="A0AAD9PCU2"/>
<sequence length="39" mass="4340">MLKTSSPSSQLNLAYRSCVGAPCPQMERFWELRPASLSP</sequence>
<organism evidence="1 2">
    <name type="scientific">Ridgeia piscesae</name>
    <name type="common">Tubeworm</name>
    <dbReference type="NCBI Taxonomy" id="27915"/>
    <lineage>
        <taxon>Eukaryota</taxon>
        <taxon>Metazoa</taxon>
        <taxon>Spiralia</taxon>
        <taxon>Lophotrochozoa</taxon>
        <taxon>Annelida</taxon>
        <taxon>Polychaeta</taxon>
        <taxon>Sedentaria</taxon>
        <taxon>Canalipalpata</taxon>
        <taxon>Sabellida</taxon>
        <taxon>Siboglinidae</taxon>
        <taxon>Ridgeia</taxon>
    </lineage>
</organism>
<gene>
    <name evidence="1" type="ORF">NP493_29g02073</name>
</gene>
<evidence type="ECO:0000313" key="1">
    <source>
        <dbReference type="EMBL" id="KAK2192479.1"/>
    </source>
</evidence>
<dbReference type="Proteomes" id="UP001209878">
    <property type="component" value="Unassembled WGS sequence"/>
</dbReference>